<name>A0A564VHW1_BIFLI</name>
<evidence type="ECO:0000313" key="1">
    <source>
        <dbReference type="EMBL" id="VUX32095.1"/>
    </source>
</evidence>
<dbReference type="Proteomes" id="UP000345266">
    <property type="component" value="Unassembled WGS sequence"/>
</dbReference>
<sequence length="32" mass="3633">MLFLTDAGYADYEKVKLAWRYPPIAAMPICKG</sequence>
<organism evidence="1 2">
    <name type="scientific">Bifidobacterium longum subsp. infantis</name>
    <dbReference type="NCBI Taxonomy" id="1682"/>
    <lineage>
        <taxon>Bacteria</taxon>
        <taxon>Bacillati</taxon>
        <taxon>Actinomycetota</taxon>
        <taxon>Actinomycetes</taxon>
        <taxon>Bifidobacteriales</taxon>
        <taxon>Bifidobacteriaceae</taxon>
        <taxon>Bifidobacterium</taxon>
    </lineage>
</organism>
<evidence type="ECO:0000313" key="2">
    <source>
        <dbReference type="Proteomes" id="UP000345266"/>
    </source>
</evidence>
<proteinExistence type="predicted"/>
<dbReference type="AlphaFoldDB" id="A0A564VHW1"/>
<gene>
    <name evidence="1" type="ORF">BLJG463_01027</name>
</gene>
<reference evidence="1 2" key="1">
    <citation type="submission" date="2019-07" db="EMBL/GenBank/DDBJ databases">
        <authorList>
            <person name="Hibberd C M."/>
            <person name="Gehrig L. J."/>
            <person name="Chang H.-W."/>
            <person name="Venkatesh S."/>
        </authorList>
    </citation>
    <scope>NUCLEOTIDE SEQUENCE [LARGE SCALE GENOMIC DNA]</scope>
    <source>
        <strain evidence="1">Bifidobacterium_longum_subsp_infantis_JG_Bg463</strain>
    </source>
</reference>
<protein>
    <submittedName>
        <fullName evidence="1">Uncharacterized protein</fullName>
    </submittedName>
</protein>
<accession>A0A564VHW1</accession>
<dbReference type="EMBL" id="CABHNT010000021">
    <property type="protein sequence ID" value="VUX32095.1"/>
    <property type="molecule type" value="Genomic_DNA"/>
</dbReference>